<dbReference type="RefSeq" id="WP_219236458.1">
    <property type="nucleotide sequence ID" value="NZ_JAHWZX010000001.1"/>
</dbReference>
<gene>
    <name evidence="2" type="ORF">KY084_00385</name>
</gene>
<reference evidence="2 3" key="1">
    <citation type="submission" date="2021-07" db="EMBL/GenBank/DDBJ databases">
        <title>Stakelama flava sp. nov., a novel endophytic bacterium isolated from branch of Kandelia candel.</title>
        <authorList>
            <person name="Tuo L."/>
        </authorList>
    </citation>
    <scope>NUCLEOTIDE SEQUENCE [LARGE SCALE GENOMIC DNA]</scope>
    <source>
        <strain evidence="2 3">CBK3Z-3</strain>
    </source>
</reference>
<accession>A0ABS6XGK2</accession>
<evidence type="ECO:0000256" key="1">
    <source>
        <dbReference type="SAM" id="Phobius"/>
    </source>
</evidence>
<organism evidence="2 3">
    <name type="scientific">Stakelama flava</name>
    <dbReference type="NCBI Taxonomy" id="2860338"/>
    <lineage>
        <taxon>Bacteria</taxon>
        <taxon>Pseudomonadati</taxon>
        <taxon>Pseudomonadota</taxon>
        <taxon>Alphaproteobacteria</taxon>
        <taxon>Sphingomonadales</taxon>
        <taxon>Sphingomonadaceae</taxon>
        <taxon>Stakelama</taxon>
    </lineage>
</organism>
<keyword evidence="3" id="KW-1185">Reference proteome</keyword>
<keyword evidence="1" id="KW-0812">Transmembrane</keyword>
<comment type="caution">
    <text evidence="2">The sequence shown here is derived from an EMBL/GenBank/DDBJ whole genome shotgun (WGS) entry which is preliminary data.</text>
</comment>
<evidence type="ECO:0008006" key="4">
    <source>
        <dbReference type="Google" id="ProtNLM"/>
    </source>
</evidence>
<feature type="transmembrane region" description="Helical" evidence="1">
    <location>
        <begin position="21"/>
        <end position="43"/>
    </location>
</feature>
<evidence type="ECO:0000313" key="2">
    <source>
        <dbReference type="EMBL" id="MBW4329335.1"/>
    </source>
</evidence>
<name>A0ABS6XGK2_9SPHN</name>
<dbReference type="EMBL" id="JAHWZX010000001">
    <property type="protein sequence ID" value="MBW4329335.1"/>
    <property type="molecule type" value="Genomic_DNA"/>
</dbReference>
<sequence length="123" mass="13245">MKPVDRSSLAEITKSLRTSSAVVPALILTGICLPICAAAAAFVPPPGNYFFLGLALLCPLATLLQIVFFTFVDRDRLQNESHVERKMMLAQMRPEIGDSSAVLEAEANDRLIANPSAEEDGDA</sequence>
<feature type="transmembrane region" description="Helical" evidence="1">
    <location>
        <begin position="49"/>
        <end position="72"/>
    </location>
</feature>
<evidence type="ECO:0000313" key="3">
    <source>
        <dbReference type="Proteomes" id="UP001197214"/>
    </source>
</evidence>
<proteinExistence type="predicted"/>
<dbReference type="Proteomes" id="UP001197214">
    <property type="component" value="Unassembled WGS sequence"/>
</dbReference>
<protein>
    <recommendedName>
        <fullName evidence="4">DUF2933 domain-containing protein</fullName>
    </recommendedName>
</protein>
<keyword evidence="1" id="KW-1133">Transmembrane helix</keyword>
<keyword evidence="1" id="KW-0472">Membrane</keyword>